<dbReference type="EMBL" id="FLRA01000006">
    <property type="protein sequence ID" value="SBT17018.1"/>
    <property type="molecule type" value="Genomic_DNA"/>
</dbReference>
<protein>
    <submittedName>
        <fullName evidence="1">Uncharacterized protein</fullName>
    </submittedName>
</protein>
<accession>A0A1C3JP85</accession>
<reference evidence="1 4" key="2">
    <citation type="submission" date="2016-06" db="EMBL/GenBank/DDBJ databases">
        <authorList>
            <person name="Kjaerup R.B."/>
            <person name="Dalgaard T.S."/>
            <person name="Juul-Madsen H.R."/>
        </authorList>
    </citation>
    <scope>NUCLEOTIDE SEQUENCE [LARGE SCALE GENOMIC DNA]</scope>
    <source>
        <strain evidence="1 4">CECT 5115</strain>
    </source>
</reference>
<organism evidence="1 4">
    <name type="scientific">Marinomonas gallaica</name>
    <dbReference type="NCBI Taxonomy" id="1806667"/>
    <lineage>
        <taxon>Bacteria</taxon>
        <taxon>Pseudomonadati</taxon>
        <taxon>Pseudomonadota</taxon>
        <taxon>Gammaproteobacteria</taxon>
        <taxon>Oceanospirillales</taxon>
        <taxon>Oceanospirillaceae</taxon>
        <taxon>Marinomonas</taxon>
    </lineage>
</organism>
<reference evidence="2 3" key="1">
    <citation type="submission" date="2016-06" db="EMBL/GenBank/DDBJ databases">
        <authorList>
            <person name="Rodrigo-Torres L."/>
            <person name="Arahal D.R."/>
        </authorList>
    </citation>
    <scope>NUCLEOTIDE SEQUENCE [LARGE SCALE GENOMIC DNA]</scope>
    <source>
        <strain evidence="2 3">CECT 5116</strain>
    </source>
</reference>
<name>A0A1C3JP85_9GAMM</name>
<dbReference type="Proteomes" id="UP000092871">
    <property type="component" value="Unassembled WGS sequence"/>
</dbReference>
<dbReference type="AlphaFoldDB" id="A0A1C3JP85"/>
<evidence type="ECO:0000313" key="2">
    <source>
        <dbReference type="EMBL" id="SBT20675.1"/>
    </source>
</evidence>
<keyword evidence="3" id="KW-1185">Reference proteome</keyword>
<dbReference type="Proteomes" id="UP000092840">
    <property type="component" value="Unassembled WGS sequence"/>
</dbReference>
<proteinExistence type="predicted"/>
<evidence type="ECO:0000313" key="3">
    <source>
        <dbReference type="Proteomes" id="UP000092840"/>
    </source>
</evidence>
<evidence type="ECO:0000313" key="4">
    <source>
        <dbReference type="Proteomes" id="UP000092871"/>
    </source>
</evidence>
<gene>
    <name evidence="1" type="ORF">MGA5115_01106</name>
    <name evidence="2" type="ORF">MGA5116_01262</name>
</gene>
<evidence type="ECO:0000313" key="1">
    <source>
        <dbReference type="EMBL" id="SBT17018.1"/>
    </source>
</evidence>
<sequence length="49" mass="5549">MFRHVVELRQFLTNTPPIGEELNLDSPSPEHSYKLSNLVPKNFLKALGA</sequence>
<dbReference type="EMBL" id="FLRB01000007">
    <property type="protein sequence ID" value="SBT20675.1"/>
    <property type="molecule type" value="Genomic_DNA"/>
</dbReference>